<evidence type="ECO:0000313" key="2">
    <source>
        <dbReference type="Proteomes" id="UP000019132"/>
    </source>
</evidence>
<dbReference type="SUPFAM" id="SSF53659">
    <property type="entry name" value="Isocitrate/Isopropylmalate dehydrogenase-like"/>
    <property type="match status" value="1"/>
</dbReference>
<proteinExistence type="predicted"/>
<sequence>MFSKSLRTVAAAGTRRGFASKSKIVVQKPIVELDGDEMTRVIWSQIKEKAQRKTSILSITTPE</sequence>
<name>K3X064_GLOUD</name>
<reference evidence="1" key="3">
    <citation type="submission" date="2015-02" db="UniProtKB">
        <authorList>
            <consortium name="EnsemblProtists"/>
        </authorList>
    </citation>
    <scope>IDENTIFICATION</scope>
    <source>
        <strain evidence="1">DAOM BR144</strain>
    </source>
</reference>
<organism evidence="1 2">
    <name type="scientific">Globisporangium ultimum (strain ATCC 200006 / CBS 805.95 / DAOM BR144)</name>
    <name type="common">Pythium ultimum</name>
    <dbReference type="NCBI Taxonomy" id="431595"/>
    <lineage>
        <taxon>Eukaryota</taxon>
        <taxon>Sar</taxon>
        <taxon>Stramenopiles</taxon>
        <taxon>Oomycota</taxon>
        <taxon>Peronosporomycetes</taxon>
        <taxon>Pythiales</taxon>
        <taxon>Pythiaceae</taxon>
        <taxon>Globisporangium</taxon>
    </lineage>
</organism>
<dbReference type="HOGENOM" id="CLU_2890740_0_0_1"/>
<dbReference type="Gene3D" id="3.40.718.10">
    <property type="entry name" value="Isopropylmalate Dehydrogenase"/>
    <property type="match status" value="1"/>
</dbReference>
<evidence type="ECO:0008006" key="3">
    <source>
        <dbReference type="Google" id="ProtNLM"/>
    </source>
</evidence>
<protein>
    <recommendedName>
        <fullName evidence="3">Isopropylmalate dehydrogenase-like domain-containing protein</fullName>
    </recommendedName>
</protein>
<dbReference type="EnsemblProtists" id="PYU1_T010613">
    <property type="protein sequence ID" value="PYU1_T010613"/>
    <property type="gene ID" value="PYU1_G010590"/>
</dbReference>
<reference evidence="2" key="2">
    <citation type="submission" date="2010-04" db="EMBL/GenBank/DDBJ databases">
        <authorList>
            <person name="Buell R."/>
            <person name="Hamilton J."/>
            <person name="Hostetler J."/>
        </authorList>
    </citation>
    <scope>NUCLEOTIDE SEQUENCE [LARGE SCALE GENOMIC DNA]</scope>
    <source>
        <strain evidence="2">DAOM:BR144</strain>
    </source>
</reference>
<dbReference type="EMBL" id="GL376596">
    <property type="status" value="NOT_ANNOTATED_CDS"/>
    <property type="molecule type" value="Genomic_DNA"/>
</dbReference>
<dbReference type="VEuPathDB" id="FungiDB:PYU1_G010590"/>
<dbReference type="Proteomes" id="UP000019132">
    <property type="component" value="Unassembled WGS sequence"/>
</dbReference>
<dbReference type="STRING" id="431595.K3X064"/>
<accession>K3X064</accession>
<dbReference type="InParanoid" id="K3X064"/>
<reference evidence="2" key="1">
    <citation type="journal article" date="2010" name="Genome Biol.">
        <title>Genome sequence of the necrotrophic plant pathogen Pythium ultimum reveals original pathogenicity mechanisms and effector repertoire.</title>
        <authorList>
            <person name="Levesque C.A."/>
            <person name="Brouwer H."/>
            <person name="Cano L."/>
            <person name="Hamilton J.P."/>
            <person name="Holt C."/>
            <person name="Huitema E."/>
            <person name="Raffaele S."/>
            <person name="Robideau G.P."/>
            <person name="Thines M."/>
            <person name="Win J."/>
            <person name="Zerillo M.M."/>
            <person name="Beakes G.W."/>
            <person name="Boore J.L."/>
            <person name="Busam D."/>
            <person name="Dumas B."/>
            <person name="Ferriera S."/>
            <person name="Fuerstenberg S.I."/>
            <person name="Gachon C.M."/>
            <person name="Gaulin E."/>
            <person name="Govers F."/>
            <person name="Grenville-Briggs L."/>
            <person name="Horner N."/>
            <person name="Hostetler J."/>
            <person name="Jiang R.H."/>
            <person name="Johnson J."/>
            <person name="Krajaejun T."/>
            <person name="Lin H."/>
            <person name="Meijer H.J."/>
            <person name="Moore B."/>
            <person name="Morris P."/>
            <person name="Phuntmart V."/>
            <person name="Puiu D."/>
            <person name="Shetty J."/>
            <person name="Stajich J.E."/>
            <person name="Tripathy S."/>
            <person name="Wawra S."/>
            <person name="van West P."/>
            <person name="Whitty B.R."/>
            <person name="Coutinho P.M."/>
            <person name="Henrissat B."/>
            <person name="Martin F."/>
            <person name="Thomas P.D."/>
            <person name="Tyler B.M."/>
            <person name="De Vries R.P."/>
            <person name="Kamoun S."/>
            <person name="Yandell M."/>
            <person name="Tisserat N."/>
            <person name="Buell C.R."/>
        </authorList>
    </citation>
    <scope>NUCLEOTIDE SEQUENCE</scope>
    <source>
        <strain evidence="2">DAOM:BR144</strain>
    </source>
</reference>
<evidence type="ECO:0000313" key="1">
    <source>
        <dbReference type="EnsemblProtists" id="PYU1_T010613"/>
    </source>
</evidence>
<dbReference type="AlphaFoldDB" id="K3X064"/>
<keyword evidence="2" id="KW-1185">Reference proteome</keyword>